<comment type="caution">
    <text evidence="7">The sequence shown here is derived from an EMBL/GenBank/DDBJ whole genome shotgun (WGS) entry which is preliminary data.</text>
</comment>
<feature type="compositionally biased region" description="Polar residues" evidence="5">
    <location>
        <begin position="341"/>
        <end position="355"/>
    </location>
</feature>
<feature type="transmembrane region" description="Helical" evidence="6">
    <location>
        <begin position="60"/>
        <end position="80"/>
    </location>
</feature>
<sequence>MSLDLSEAGVMTPFWPGTNLTSQHDGQCFGNVTLCLNSDVLCDLSTCDLTLAHFTYLPNLGANAFLAALFGICALVQFGLGIRYKTWGFLVAAICGLALEIIGYAGRVMINQSPFDKNNFLIYLVCLTIAPAFLSACIYLCLARIIVVYGESLSRFKPRFYTIVFCTCDFISLLLQAIGGAIASIATDYTTTQLGIHIMIGGLSFQVFSLVLFIILCSDFAYRVWRSPFHWDTSRKEVFESRIFMFFLGGLSLGTLTITIRSCFRVAELSGGFHGNLANNEATFMVLEGAMIGIASICLTALHPGVAFRGTWADSDFNFFHSKKKSFDAEAETENELETKAPSTSASEAIQNSIDLETPVR</sequence>
<evidence type="ECO:0000256" key="3">
    <source>
        <dbReference type="ARBA" id="ARBA00022989"/>
    </source>
</evidence>
<feature type="transmembrane region" description="Helical" evidence="6">
    <location>
        <begin position="282"/>
        <end position="302"/>
    </location>
</feature>
<dbReference type="PANTHER" id="PTHR31465:SF9">
    <property type="entry name" value="SPHINGOID LONG-CHAIN BASE TRANSPORTER RSB1"/>
    <property type="match status" value="1"/>
</dbReference>
<keyword evidence="3 6" id="KW-1133">Transmembrane helix</keyword>
<dbReference type="InterPro" id="IPR007568">
    <property type="entry name" value="RTA1"/>
</dbReference>
<feature type="transmembrane region" description="Helical" evidence="6">
    <location>
        <begin position="243"/>
        <end position="262"/>
    </location>
</feature>
<keyword evidence="4 6" id="KW-0472">Membrane</keyword>
<evidence type="ECO:0000256" key="4">
    <source>
        <dbReference type="ARBA" id="ARBA00023136"/>
    </source>
</evidence>
<name>A0A093USM9_TALMA</name>
<dbReference type="GO" id="GO:0000324">
    <property type="term" value="C:fungal-type vacuole"/>
    <property type="evidence" value="ECO:0007669"/>
    <property type="project" value="TreeGrafter"/>
</dbReference>
<feature type="transmembrane region" description="Helical" evidence="6">
    <location>
        <begin position="160"/>
        <end position="186"/>
    </location>
</feature>
<dbReference type="PANTHER" id="PTHR31465">
    <property type="entry name" value="PROTEIN RTA1-RELATED"/>
    <property type="match status" value="1"/>
</dbReference>
<dbReference type="AlphaFoldDB" id="A0A093USM9"/>
<accession>A0A093USM9</accession>
<protein>
    <submittedName>
        <fullName evidence="7">Sphingoid long-chain base transporter RSB1</fullName>
    </submittedName>
</protein>
<proteinExistence type="predicted"/>
<dbReference type="HOGENOM" id="CLU_033465_6_1_1"/>
<feature type="transmembrane region" description="Helical" evidence="6">
    <location>
        <begin position="198"/>
        <end position="222"/>
    </location>
</feature>
<evidence type="ECO:0000256" key="1">
    <source>
        <dbReference type="ARBA" id="ARBA00004141"/>
    </source>
</evidence>
<dbReference type="Pfam" id="PF04479">
    <property type="entry name" value="RTA1"/>
    <property type="match status" value="1"/>
</dbReference>
<feature type="transmembrane region" description="Helical" evidence="6">
    <location>
        <begin position="122"/>
        <end position="148"/>
    </location>
</feature>
<comment type="subcellular location">
    <subcellularLocation>
        <location evidence="1">Membrane</location>
        <topology evidence="1">Multi-pass membrane protein</topology>
    </subcellularLocation>
</comment>
<evidence type="ECO:0000256" key="2">
    <source>
        <dbReference type="ARBA" id="ARBA00022692"/>
    </source>
</evidence>
<organism evidence="7">
    <name type="scientific">Talaromyces marneffei PM1</name>
    <dbReference type="NCBI Taxonomy" id="1077442"/>
    <lineage>
        <taxon>Eukaryota</taxon>
        <taxon>Fungi</taxon>
        <taxon>Dikarya</taxon>
        <taxon>Ascomycota</taxon>
        <taxon>Pezizomycotina</taxon>
        <taxon>Eurotiomycetes</taxon>
        <taxon>Eurotiomycetidae</taxon>
        <taxon>Eurotiales</taxon>
        <taxon>Trichocomaceae</taxon>
        <taxon>Talaromyces</taxon>
        <taxon>Talaromyces sect. Talaromyces</taxon>
    </lineage>
</organism>
<keyword evidence="2 6" id="KW-0812">Transmembrane</keyword>
<dbReference type="eggNOG" id="ENOG502QU4U">
    <property type="taxonomic scope" value="Eukaryota"/>
</dbReference>
<evidence type="ECO:0000313" key="7">
    <source>
        <dbReference type="EMBL" id="KFX42935.1"/>
    </source>
</evidence>
<feature type="region of interest" description="Disordered" evidence="5">
    <location>
        <begin position="331"/>
        <end position="361"/>
    </location>
</feature>
<reference key="1">
    <citation type="journal article" date="2014" name="PLoS Genet.">
        <title>Signature Gene Expression Reveals Novel Clues to the Molecular Mechanisms of Dimorphic Transition in Penicillium marneffei.</title>
        <authorList>
            <person name="Yang E."/>
            <person name="Wang G."/>
            <person name="Cai J."/>
            <person name="Woo P.C."/>
            <person name="Lau S.K."/>
            <person name="Yuen K.-Y."/>
            <person name="Chow W.-N."/>
            <person name="Lin X."/>
        </authorList>
    </citation>
    <scope>NUCLEOTIDE SEQUENCE [LARGE SCALE GENOMIC DNA]</scope>
    <source>
        <strain>PM1</strain>
    </source>
</reference>
<evidence type="ECO:0000256" key="6">
    <source>
        <dbReference type="SAM" id="Phobius"/>
    </source>
</evidence>
<feature type="transmembrane region" description="Helical" evidence="6">
    <location>
        <begin position="87"/>
        <end position="110"/>
    </location>
</feature>
<evidence type="ECO:0000256" key="5">
    <source>
        <dbReference type="SAM" id="MobiDB-lite"/>
    </source>
</evidence>
<reference evidence="7" key="2">
    <citation type="journal article" date="2014" name="PLoS Genet.">
        <title>Signature gene expression reveals novel clues to the molecular mechanisms of dimorphic transition in Penicillium marneffei.</title>
        <authorList>
            <person name="Yang E."/>
            <person name="Wang G."/>
            <person name="Cai J."/>
            <person name="Woo P.C."/>
            <person name="Lau S.K."/>
            <person name="Yuen K.-Y."/>
            <person name="Chow W.-N."/>
            <person name="Lin X."/>
        </authorList>
    </citation>
    <scope>NUCLEOTIDE SEQUENCE</scope>
    <source>
        <strain evidence="7">PM1</strain>
    </source>
</reference>
<dbReference type="GO" id="GO:0005886">
    <property type="term" value="C:plasma membrane"/>
    <property type="evidence" value="ECO:0007669"/>
    <property type="project" value="TreeGrafter"/>
</dbReference>
<gene>
    <name evidence="7" type="ORF">GQ26_0390160</name>
</gene>
<dbReference type="EMBL" id="JPOX01000039">
    <property type="protein sequence ID" value="KFX42935.1"/>
    <property type="molecule type" value="Genomic_DNA"/>
</dbReference>